<dbReference type="AlphaFoldDB" id="B1VNB1"/>
<gene>
    <name evidence="2" type="ordered locus">SGR_105t</name>
    <name evidence="3" type="ordered locus">SGR_7034t</name>
</gene>
<evidence type="ECO:0000313" key="3">
    <source>
        <dbReference type="EMBL" id="BAG23861.1"/>
    </source>
</evidence>
<dbReference type="Pfam" id="PF06527">
    <property type="entry name" value="TniQ"/>
    <property type="match status" value="1"/>
</dbReference>
<dbReference type="InterPro" id="IPR009492">
    <property type="entry name" value="TniQ"/>
</dbReference>
<dbReference type="KEGG" id="sgr:SGR_7034t"/>
<reference evidence="4" key="1">
    <citation type="journal article" date="2008" name="J. Bacteriol.">
        <title>Genome sequence of the streptomycin-producing microorganism Streptomyces griseus IFO 13350.</title>
        <authorList>
            <person name="Ohnishi Y."/>
            <person name="Ishikawa J."/>
            <person name="Hara H."/>
            <person name="Suzuki H."/>
            <person name="Ikenoya M."/>
            <person name="Ikeda H."/>
            <person name="Yamashita A."/>
            <person name="Hattori M."/>
            <person name="Horinouchi S."/>
        </authorList>
    </citation>
    <scope>NUCLEOTIDE SEQUENCE [LARGE SCALE GENOMIC DNA]</scope>
    <source>
        <strain evidence="4">JCM 4626 / NBRC 13350</strain>
    </source>
</reference>
<feature type="domain" description="TniQ" evidence="1">
    <location>
        <begin position="2"/>
        <end position="136"/>
    </location>
</feature>
<sequence>MPPVAGELTSSWSRRLALGYGMPVQDLVRGVISRPEGTRITGAARSGRELYLNGPARAAFARFSGIPLNELAARLPGFAFSHERLEEDAVARAAWWAPRKAWVAACPPCSGRSWSRHQPVLVYPEAAGHVCQRHHRWLLANCQQASAIDLRPLPEVLLAHRRHAALVRSHPEARAVMKLAAAAVWSWQVQGWQQKAGWHSPTSLLASLTGCAPSAVAAHTLIAYPDTVTVARLLADQSWQARLRETATASGTPAATQVLLEEVGRRTRRLWLGDWMAACSRAGSRPGVGAGNVLEQWVARLSGADGAGHRAGEGLWAVPRPARRPVGYGERTSYLIESSSREANEEAGRAFLTGGWEPT</sequence>
<name>B1VNB1_STRGG</name>
<dbReference type="eggNOG" id="ENOG5031WX5">
    <property type="taxonomic scope" value="Bacteria"/>
</dbReference>
<reference evidence="2" key="2">
    <citation type="journal article" date="2008" name="J. Bacteriol.">
        <title>The genome sequence of the streptomycin-producing microorganism Streptomyces griseus IFO 13350.</title>
        <authorList>
            <person name="Ohnishi Y."/>
            <person name="Ishikawa J."/>
            <person name="Hara H."/>
            <person name="Suzuki H."/>
            <person name="Ikenoya M."/>
            <person name="Ikeda H."/>
            <person name="Yamashita A."/>
            <person name="Hattori M."/>
            <person name="Horinouchi S."/>
        </authorList>
    </citation>
    <scope>NUCLEOTIDE SEQUENCE</scope>
    <source>
        <strain evidence="2">NBRC 13350</strain>
    </source>
</reference>
<protein>
    <recommendedName>
        <fullName evidence="1">TniQ domain-containing protein</fullName>
    </recommendedName>
</protein>
<reference evidence="2" key="4">
    <citation type="journal article" date="2008" name="Microbiology">
        <title>Conditionally positive effect of the TetR-family transcriptional regulator AtrA on streptomycin production by Streptomyces griseus.</title>
        <authorList>
            <person name="Hirano S."/>
            <person name="Tanaka K."/>
            <person name="Ohnishi Y."/>
            <person name="Horinouchi S."/>
        </authorList>
    </citation>
    <scope>NUCLEOTIDE SEQUENCE</scope>
    <source>
        <strain evidence="2">NBRC 13350</strain>
    </source>
</reference>
<proteinExistence type="predicted"/>
<organism evidence="2 4">
    <name type="scientific">Streptomyces griseus subsp. griseus (strain JCM 4626 / CBS 651.72 / NBRC 13350 / KCC S-0626 / ISP 5235)</name>
    <dbReference type="NCBI Taxonomy" id="455632"/>
    <lineage>
        <taxon>Bacteria</taxon>
        <taxon>Bacillati</taxon>
        <taxon>Actinomycetota</taxon>
        <taxon>Actinomycetes</taxon>
        <taxon>Kitasatosporales</taxon>
        <taxon>Streptomycetaceae</taxon>
        <taxon>Streptomyces</taxon>
    </lineage>
</organism>
<dbReference type="KEGG" id="sgr:SGR_105t"/>
<dbReference type="HOGENOM" id="CLU_771426_0_0_11"/>
<accession>B1VNB1</accession>
<evidence type="ECO:0000313" key="2">
    <source>
        <dbReference type="EMBL" id="BAG16934.1"/>
    </source>
</evidence>
<dbReference type="EMBL" id="AP009493">
    <property type="protein sequence ID" value="BAG16934.1"/>
    <property type="molecule type" value="Genomic_DNA"/>
</dbReference>
<dbReference type="EMBL" id="AP009493">
    <property type="protein sequence ID" value="BAG23861.1"/>
    <property type="molecule type" value="Genomic_DNA"/>
</dbReference>
<reference evidence="2" key="3">
    <citation type="journal article" date="2008" name="J. Biol. Chem.">
        <title>Phenolic lipids synthesized by type III polyketide synthase confer penicillin resistance on Streptomyces griseus.</title>
        <authorList>
            <person name="Funabashi M."/>
            <person name="Funa N."/>
            <person name="Horinouchi S."/>
        </authorList>
    </citation>
    <scope>NUCLEOTIDE SEQUENCE</scope>
    <source>
        <strain evidence="2">NBRC 13350</strain>
    </source>
</reference>
<evidence type="ECO:0000313" key="4">
    <source>
        <dbReference type="Proteomes" id="UP000001685"/>
    </source>
</evidence>
<evidence type="ECO:0000259" key="1">
    <source>
        <dbReference type="Pfam" id="PF06527"/>
    </source>
</evidence>
<dbReference type="Proteomes" id="UP000001685">
    <property type="component" value="Chromosome"/>
</dbReference>